<accession>A0ABW2DGH7</accession>
<evidence type="ECO:0000313" key="2">
    <source>
        <dbReference type="EMBL" id="MFC6996917.1"/>
    </source>
</evidence>
<organism evidence="2 3">
    <name type="scientific">Rufibacter roseus</name>
    <dbReference type="NCBI Taxonomy" id="1567108"/>
    <lineage>
        <taxon>Bacteria</taxon>
        <taxon>Pseudomonadati</taxon>
        <taxon>Bacteroidota</taxon>
        <taxon>Cytophagia</taxon>
        <taxon>Cytophagales</taxon>
        <taxon>Hymenobacteraceae</taxon>
        <taxon>Rufibacter</taxon>
    </lineage>
</organism>
<feature type="transmembrane region" description="Helical" evidence="1">
    <location>
        <begin position="108"/>
        <end position="126"/>
    </location>
</feature>
<keyword evidence="1" id="KW-0812">Transmembrane</keyword>
<evidence type="ECO:0000256" key="1">
    <source>
        <dbReference type="SAM" id="Phobius"/>
    </source>
</evidence>
<dbReference type="Proteomes" id="UP001596405">
    <property type="component" value="Unassembled WGS sequence"/>
</dbReference>
<sequence>MNSAKISAYGIVTILSAMVVFHLLIVTGVIPFNIVWGGRLETHEQMLGFEAFSISINVFMIWAVGTYAGLFNFNPNQFFLKGVLWAMVALFLLNTLGNLASANAWEKLIFTPVTLLLSLFSLRLALQRKSSANGVKPL</sequence>
<feature type="transmembrane region" description="Helical" evidence="1">
    <location>
        <begin position="52"/>
        <end position="71"/>
    </location>
</feature>
<feature type="transmembrane region" description="Helical" evidence="1">
    <location>
        <begin position="78"/>
        <end position="96"/>
    </location>
</feature>
<evidence type="ECO:0008006" key="4">
    <source>
        <dbReference type="Google" id="ProtNLM"/>
    </source>
</evidence>
<keyword evidence="1" id="KW-1133">Transmembrane helix</keyword>
<proteinExistence type="predicted"/>
<comment type="caution">
    <text evidence="2">The sequence shown here is derived from an EMBL/GenBank/DDBJ whole genome shotgun (WGS) entry which is preliminary data.</text>
</comment>
<name>A0ABW2DGH7_9BACT</name>
<evidence type="ECO:0000313" key="3">
    <source>
        <dbReference type="Proteomes" id="UP001596405"/>
    </source>
</evidence>
<dbReference type="RefSeq" id="WP_066622885.1">
    <property type="nucleotide sequence ID" value="NZ_JBHSYQ010000003.1"/>
</dbReference>
<reference evidence="3" key="1">
    <citation type="journal article" date="2019" name="Int. J. Syst. Evol. Microbiol.">
        <title>The Global Catalogue of Microorganisms (GCM) 10K type strain sequencing project: providing services to taxonomists for standard genome sequencing and annotation.</title>
        <authorList>
            <consortium name="The Broad Institute Genomics Platform"/>
            <consortium name="The Broad Institute Genome Sequencing Center for Infectious Disease"/>
            <person name="Wu L."/>
            <person name="Ma J."/>
        </authorList>
    </citation>
    <scope>NUCLEOTIDE SEQUENCE [LARGE SCALE GENOMIC DNA]</scope>
    <source>
        <strain evidence="3">CGMCC 4.7393</strain>
    </source>
</reference>
<gene>
    <name evidence="2" type="ORF">ACFQHR_04735</name>
</gene>
<dbReference type="EMBL" id="JBHSYQ010000003">
    <property type="protein sequence ID" value="MFC6996917.1"/>
    <property type="molecule type" value="Genomic_DNA"/>
</dbReference>
<keyword evidence="1" id="KW-0472">Membrane</keyword>
<feature type="transmembrane region" description="Helical" evidence="1">
    <location>
        <begin position="7"/>
        <end position="32"/>
    </location>
</feature>
<protein>
    <recommendedName>
        <fullName evidence="4">DUF4383 domain-containing protein</fullName>
    </recommendedName>
</protein>
<keyword evidence="3" id="KW-1185">Reference proteome</keyword>